<dbReference type="EMBL" id="JABCRI010000001">
    <property type="protein sequence ID" value="KAF8413411.1"/>
    <property type="molecule type" value="Genomic_DNA"/>
</dbReference>
<dbReference type="PANTHER" id="PTHR45969">
    <property type="entry name" value="RING ZINC FINGER PROTEIN-RELATED"/>
    <property type="match status" value="1"/>
</dbReference>
<sequence>MGTPCVGLKIPKPVTYLLDLLCHIKSMVMLSLLRLHLLHPLDHSEHHPDSVPAWDRPSPLMVPVPVMSGVVLGLIKKKLPVVEFSNFLERSGRKRELENSACAICLNCMEGSHEMRELSNCSHVFHGECLDMWVSKGKVTCPLCRSKLLPAQGEEIKSGGDPWRLERLAYLFGEDYVMDTC</sequence>
<dbReference type="PROSITE" id="PS50089">
    <property type="entry name" value="ZF_RING_2"/>
    <property type="match status" value="1"/>
</dbReference>
<keyword evidence="3" id="KW-0862">Zinc</keyword>
<accession>A0A834ZU04</accession>
<dbReference type="InterPro" id="IPR013083">
    <property type="entry name" value="Znf_RING/FYVE/PHD"/>
</dbReference>
<dbReference type="GO" id="GO:0016567">
    <property type="term" value="P:protein ubiquitination"/>
    <property type="evidence" value="ECO:0007669"/>
    <property type="project" value="TreeGrafter"/>
</dbReference>
<protein>
    <recommendedName>
        <fullName evidence="5">RING-type domain-containing protein</fullName>
    </recommendedName>
</protein>
<keyword evidence="1" id="KW-0479">Metal-binding</keyword>
<dbReference type="PANTHER" id="PTHR45969:SF81">
    <property type="entry name" value="OS08G0157400 PROTEIN"/>
    <property type="match status" value="1"/>
</dbReference>
<keyword evidence="7" id="KW-1185">Reference proteome</keyword>
<evidence type="ECO:0000256" key="3">
    <source>
        <dbReference type="ARBA" id="ARBA00022833"/>
    </source>
</evidence>
<reference evidence="6 7" key="1">
    <citation type="submission" date="2020-04" db="EMBL/GenBank/DDBJ databases">
        <title>Plant Genome Project.</title>
        <authorList>
            <person name="Zhang R.-G."/>
        </authorList>
    </citation>
    <scope>NUCLEOTIDE SEQUENCE [LARGE SCALE GENOMIC DNA]</scope>
    <source>
        <strain evidence="6">YNK0</strain>
        <tissue evidence="6">Leaf</tissue>
    </source>
</reference>
<evidence type="ECO:0000259" key="5">
    <source>
        <dbReference type="PROSITE" id="PS50089"/>
    </source>
</evidence>
<dbReference type="AlphaFoldDB" id="A0A834ZU04"/>
<dbReference type="GO" id="GO:0061630">
    <property type="term" value="F:ubiquitin protein ligase activity"/>
    <property type="evidence" value="ECO:0007669"/>
    <property type="project" value="TreeGrafter"/>
</dbReference>
<evidence type="ECO:0000256" key="2">
    <source>
        <dbReference type="ARBA" id="ARBA00022771"/>
    </source>
</evidence>
<dbReference type="OrthoDB" id="8062037at2759"/>
<evidence type="ECO:0000313" key="7">
    <source>
        <dbReference type="Proteomes" id="UP000655225"/>
    </source>
</evidence>
<dbReference type="InterPro" id="IPR001841">
    <property type="entry name" value="Znf_RING"/>
</dbReference>
<evidence type="ECO:0000256" key="1">
    <source>
        <dbReference type="ARBA" id="ARBA00022723"/>
    </source>
</evidence>
<keyword evidence="2 4" id="KW-0863">Zinc-finger</keyword>
<gene>
    <name evidence="6" type="ORF">HHK36_001393</name>
</gene>
<evidence type="ECO:0000313" key="6">
    <source>
        <dbReference type="EMBL" id="KAF8413411.1"/>
    </source>
</evidence>
<evidence type="ECO:0000256" key="4">
    <source>
        <dbReference type="PROSITE-ProRule" id="PRU00175"/>
    </source>
</evidence>
<dbReference type="OMA" id="DQGHETC"/>
<proteinExistence type="predicted"/>
<dbReference type="Pfam" id="PF13639">
    <property type="entry name" value="zf-RING_2"/>
    <property type="match status" value="1"/>
</dbReference>
<name>A0A834ZU04_TETSI</name>
<dbReference type="SMART" id="SM00184">
    <property type="entry name" value="RING"/>
    <property type="match status" value="1"/>
</dbReference>
<dbReference type="Gene3D" id="3.30.40.10">
    <property type="entry name" value="Zinc/RING finger domain, C3HC4 (zinc finger)"/>
    <property type="match status" value="1"/>
</dbReference>
<feature type="domain" description="RING-type" evidence="5">
    <location>
        <begin position="102"/>
        <end position="145"/>
    </location>
</feature>
<dbReference type="GO" id="GO:0008270">
    <property type="term" value="F:zinc ion binding"/>
    <property type="evidence" value="ECO:0007669"/>
    <property type="project" value="UniProtKB-KW"/>
</dbReference>
<dbReference type="Proteomes" id="UP000655225">
    <property type="component" value="Unassembled WGS sequence"/>
</dbReference>
<organism evidence="6 7">
    <name type="scientific">Tetracentron sinense</name>
    <name type="common">Spur-leaf</name>
    <dbReference type="NCBI Taxonomy" id="13715"/>
    <lineage>
        <taxon>Eukaryota</taxon>
        <taxon>Viridiplantae</taxon>
        <taxon>Streptophyta</taxon>
        <taxon>Embryophyta</taxon>
        <taxon>Tracheophyta</taxon>
        <taxon>Spermatophyta</taxon>
        <taxon>Magnoliopsida</taxon>
        <taxon>Trochodendrales</taxon>
        <taxon>Trochodendraceae</taxon>
        <taxon>Tetracentron</taxon>
    </lineage>
</organism>
<dbReference type="SUPFAM" id="SSF57850">
    <property type="entry name" value="RING/U-box"/>
    <property type="match status" value="1"/>
</dbReference>
<comment type="caution">
    <text evidence="6">The sequence shown here is derived from an EMBL/GenBank/DDBJ whole genome shotgun (WGS) entry which is preliminary data.</text>
</comment>